<comment type="caution">
    <text evidence="3">The sequence shown here is derived from an EMBL/GenBank/DDBJ whole genome shotgun (WGS) entry which is preliminary data.</text>
</comment>
<dbReference type="EMBL" id="AVBC01000034">
    <property type="protein sequence ID" value="ERL51104.1"/>
    <property type="molecule type" value="Genomic_DNA"/>
</dbReference>
<evidence type="ECO:0000256" key="2">
    <source>
        <dbReference type="SAM" id="SignalP"/>
    </source>
</evidence>
<dbReference type="AlphaFoldDB" id="W1N6G3"/>
<feature type="signal peptide" evidence="2">
    <location>
        <begin position="1"/>
        <end position="26"/>
    </location>
</feature>
<keyword evidence="2" id="KW-0732">Signal</keyword>
<feature type="compositionally biased region" description="Basic and acidic residues" evidence="1">
    <location>
        <begin position="489"/>
        <end position="500"/>
    </location>
</feature>
<accession>W1N6G3</accession>
<dbReference type="KEGG" id="hhu:AR456_19405"/>
<proteinExistence type="predicted"/>
<dbReference type="Proteomes" id="UP000019113">
    <property type="component" value="Unassembled WGS sequence"/>
</dbReference>
<feature type="chain" id="PRO_5009977378" evidence="2">
    <location>
        <begin position="27"/>
        <end position="500"/>
    </location>
</feature>
<feature type="region of interest" description="Disordered" evidence="1">
    <location>
        <begin position="481"/>
        <end position="500"/>
    </location>
</feature>
<evidence type="ECO:0000313" key="4">
    <source>
        <dbReference type="Proteomes" id="UP000019113"/>
    </source>
</evidence>
<evidence type="ECO:0000256" key="1">
    <source>
        <dbReference type="SAM" id="MobiDB-lite"/>
    </source>
</evidence>
<keyword evidence="4" id="KW-1185">Reference proteome</keyword>
<dbReference type="STRING" id="1178482.AR456_19405"/>
<organism evidence="3 4">
    <name type="scientific">Halomonas huangheensis</name>
    <dbReference type="NCBI Taxonomy" id="1178482"/>
    <lineage>
        <taxon>Bacteria</taxon>
        <taxon>Pseudomonadati</taxon>
        <taxon>Pseudomonadota</taxon>
        <taxon>Gammaproteobacteria</taxon>
        <taxon>Oceanospirillales</taxon>
        <taxon>Halomonadaceae</taxon>
        <taxon>Halomonas</taxon>
    </lineage>
</organism>
<dbReference type="RefSeq" id="WP_021819252.1">
    <property type="nucleotide sequence ID" value="NZ_AVBC01000034.1"/>
</dbReference>
<protein>
    <submittedName>
        <fullName evidence="3">Uncharacterized protein</fullName>
    </submittedName>
</protein>
<dbReference type="PATRIC" id="fig|1178482.3.peg.2301"/>
<reference evidence="3 4" key="1">
    <citation type="submission" date="2013-08" db="EMBL/GenBank/DDBJ databases">
        <title>draft genome of Halomonas huanghegensis, strain BJGMM-B45T.</title>
        <authorList>
            <person name="Miao C."/>
            <person name="Wan Y."/>
            <person name="Jin W."/>
        </authorList>
    </citation>
    <scope>NUCLEOTIDE SEQUENCE [LARGE SCALE GENOMIC DNA]</scope>
    <source>
        <strain evidence="3 4">BJGMM-B45</strain>
    </source>
</reference>
<sequence>MMPLRYPLLTSTIVALVVLLSAPVMAQSLESPELTAMSHLERYDNVIVLDNDEAAHFFQGIRSHESTAAGFRIQVEKEFVIDRIRYAPPGSVIVAADGITTGEIPTDPRCGYLETECGLMATLKETLEAPLYLSEDCLETGGNCLEFVFANAGLVDVIKSGQLRITAPVAIHADDHCFSDSMATAIDSDSDVFSRQIMELDCAGSGPPGAFPLAPSATDAIASMSSFHMQHSNMLDLTARHDGLCEAPRGHWSGVLNPKTRTLTPYEGVELDIDYRAMLLLIQDLHFDNGSVKGEMSLAACQSGEVALNVEAQPDTAMIPIWARASGPRLMVLGGWLPLVYSTTARLDLGLASSANINLNPLLSFASVERYGVNFSAWGPDTNTETTRHFAIELGDWNHVTTTLNTSVRLLPALQINFYGAAGPFAGAELALQGRLSARGGNSTIGTALRSSLNAGIDARIIDQRFTHSWPLSQCGMGGSISETVPSCRDSEHNEAGRSL</sequence>
<evidence type="ECO:0000313" key="3">
    <source>
        <dbReference type="EMBL" id="ERL51104.1"/>
    </source>
</evidence>
<name>W1N6G3_9GAMM</name>
<gene>
    <name evidence="3" type="ORF">BJB45_19225</name>
</gene>